<dbReference type="InterPro" id="IPR029154">
    <property type="entry name" value="HIBADH-like_NADP-bd"/>
</dbReference>
<dbReference type="InterPro" id="IPR013328">
    <property type="entry name" value="6PGD_dom2"/>
</dbReference>
<dbReference type="Gene3D" id="1.10.1040.10">
    <property type="entry name" value="N-(1-d-carboxylethyl)-l-norvaline Dehydrogenase, domain 2"/>
    <property type="match status" value="1"/>
</dbReference>
<dbReference type="InterPro" id="IPR015815">
    <property type="entry name" value="HIBADH-related"/>
</dbReference>
<dbReference type="PANTHER" id="PTHR43060:SF15">
    <property type="entry name" value="3-HYDROXYISOBUTYRATE DEHYDROGENASE-LIKE 1, MITOCHONDRIAL-RELATED"/>
    <property type="match status" value="1"/>
</dbReference>
<evidence type="ECO:0000313" key="5">
    <source>
        <dbReference type="EMBL" id="CAB4965949.1"/>
    </source>
</evidence>
<dbReference type="SUPFAM" id="SSF51735">
    <property type="entry name" value="NAD(P)-binding Rossmann-fold domains"/>
    <property type="match status" value="1"/>
</dbReference>
<evidence type="ECO:0000256" key="1">
    <source>
        <dbReference type="ARBA" id="ARBA00023002"/>
    </source>
</evidence>
<organism evidence="5">
    <name type="scientific">freshwater metagenome</name>
    <dbReference type="NCBI Taxonomy" id="449393"/>
    <lineage>
        <taxon>unclassified sequences</taxon>
        <taxon>metagenomes</taxon>
        <taxon>ecological metagenomes</taxon>
    </lineage>
</organism>
<keyword evidence="2" id="KW-0520">NAD</keyword>
<feature type="domain" description="6-phosphogluconate dehydrogenase NADP-binding" evidence="3">
    <location>
        <begin position="11"/>
        <end position="167"/>
    </location>
</feature>
<evidence type="ECO:0000259" key="3">
    <source>
        <dbReference type="Pfam" id="PF03446"/>
    </source>
</evidence>
<keyword evidence="1" id="KW-0560">Oxidoreductase</keyword>
<dbReference type="GO" id="GO:0051287">
    <property type="term" value="F:NAD binding"/>
    <property type="evidence" value="ECO:0007669"/>
    <property type="project" value="InterPro"/>
</dbReference>
<dbReference type="SUPFAM" id="SSF48179">
    <property type="entry name" value="6-phosphogluconate dehydrogenase C-terminal domain-like"/>
    <property type="match status" value="1"/>
</dbReference>
<dbReference type="Gene3D" id="3.40.50.720">
    <property type="entry name" value="NAD(P)-binding Rossmann-like Domain"/>
    <property type="match status" value="1"/>
</dbReference>
<name>A0A6J7LJ89_9ZZZZ</name>
<feature type="domain" description="3-hydroxyisobutyrate dehydrogenase-like NAD-binding" evidence="4">
    <location>
        <begin position="170"/>
        <end position="287"/>
    </location>
</feature>
<dbReference type="EMBL" id="CAFBNF010000429">
    <property type="protein sequence ID" value="CAB4965949.1"/>
    <property type="molecule type" value="Genomic_DNA"/>
</dbReference>
<proteinExistence type="predicted"/>
<accession>A0A6J7LJ89</accession>
<protein>
    <submittedName>
        <fullName evidence="5">Unannotated protein</fullName>
    </submittedName>
</protein>
<dbReference type="AlphaFoldDB" id="A0A6J7LJ89"/>
<dbReference type="Pfam" id="PF03446">
    <property type="entry name" value="NAD_binding_2"/>
    <property type="match status" value="1"/>
</dbReference>
<evidence type="ECO:0000259" key="4">
    <source>
        <dbReference type="Pfam" id="PF14833"/>
    </source>
</evidence>
<dbReference type="PANTHER" id="PTHR43060">
    <property type="entry name" value="3-HYDROXYISOBUTYRATE DEHYDROGENASE-LIKE 1, MITOCHONDRIAL-RELATED"/>
    <property type="match status" value="1"/>
</dbReference>
<reference evidence="5" key="1">
    <citation type="submission" date="2020-05" db="EMBL/GenBank/DDBJ databases">
        <authorList>
            <person name="Chiriac C."/>
            <person name="Salcher M."/>
            <person name="Ghai R."/>
            <person name="Kavagutti S V."/>
        </authorList>
    </citation>
    <scope>NUCLEOTIDE SEQUENCE</scope>
</reference>
<evidence type="ECO:0000256" key="2">
    <source>
        <dbReference type="ARBA" id="ARBA00023027"/>
    </source>
</evidence>
<dbReference type="PIRSF" id="PIRSF000103">
    <property type="entry name" value="HIBADH"/>
    <property type="match status" value="1"/>
</dbReference>
<gene>
    <name evidence="5" type="ORF">UFOPK3773_02460</name>
</gene>
<dbReference type="Pfam" id="PF14833">
    <property type="entry name" value="NAD_binding_11"/>
    <property type="match status" value="1"/>
</dbReference>
<dbReference type="InterPro" id="IPR008927">
    <property type="entry name" value="6-PGluconate_DH-like_C_sf"/>
</dbReference>
<sequence length="309" mass="31501">MSDHTTARAADVAVIGLGAIGLPVAVNAAKAGFAVQVWNRTGGRAQPAIDHGAVQVDRLADIDARVVLTVLPDTPQLDEVLLQGLEAALRPEDVLVVMSTVSPDAVRRLGARLLGSHGVHVVDAPVSGGDVGAWEATLSIMIGGELEPVEACWPILEAAGSRLRHLGPLGSGQVAKLSNQIIVGATLAGIGEAINLARAAGLDDRAVVEALSGGLAGSRALDVKGEKILSGDFTPGGAASLHLKDLRYARLAASELGLSHPLTAAVTDLYEQLIEQGFGDLDQSAIALLSLPAAHSPGVSSTTAPEEPT</sequence>
<dbReference type="InterPro" id="IPR036291">
    <property type="entry name" value="NAD(P)-bd_dom_sf"/>
</dbReference>
<dbReference type="GO" id="GO:0016491">
    <property type="term" value="F:oxidoreductase activity"/>
    <property type="evidence" value="ECO:0007669"/>
    <property type="project" value="UniProtKB-KW"/>
</dbReference>
<dbReference type="InterPro" id="IPR006115">
    <property type="entry name" value="6PGDH_NADP-bd"/>
</dbReference>
<dbReference type="GO" id="GO:0050661">
    <property type="term" value="F:NADP binding"/>
    <property type="evidence" value="ECO:0007669"/>
    <property type="project" value="InterPro"/>
</dbReference>